<dbReference type="PIRSF" id="PIRSF028451">
    <property type="entry name" value="UCP028451"/>
    <property type="match status" value="1"/>
</dbReference>
<dbReference type="Proteomes" id="UP000008841">
    <property type="component" value="Chromosome"/>
</dbReference>
<dbReference type="EMBL" id="CP001097">
    <property type="protein sequence ID" value="ACD90645.1"/>
    <property type="molecule type" value="Genomic_DNA"/>
</dbReference>
<dbReference type="HOGENOM" id="CLU_036742_2_0_10"/>
<dbReference type="Pfam" id="PF09365">
    <property type="entry name" value="DUF2461"/>
    <property type="match status" value="1"/>
</dbReference>
<dbReference type="eggNOG" id="COG5587">
    <property type="taxonomic scope" value="Bacteria"/>
</dbReference>
<name>B3EDM0_CHLL2</name>
<dbReference type="KEGG" id="cli:Clim_1601"/>
<accession>B3EDM0</accession>
<dbReference type="OrthoDB" id="9794241at2"/>
<dbReference type="PANTHER" id="PTHR36452">
    <property type="entry name" value="CHROMOSOME 12, WHOLE GENOME SHOTGUN SEQUENCE"/>
    <property type="match status" value="1"/>
</dbReference>
<dbReference type="InterPro" id="IPR015996">
    <property type="entry name" value="UCP028451"/>
</dbReference>
<organism evidence="1 2">
    <name type="scientific">Chlorobium limicola (strain DSM 245 / NBRC 103803 / 6330)</name>
    <dbReference type="NCBI Taxonomy" id="290315"/>
    <lineage>
        <taxon>Bacteria</taxon>
        <taxon>Pseudomonadati</taxon>
        <taxon>Chlorobiota</taxon>
        <taxon>Chlorobiia</taxon>
        <taxon>Chlorobiales</taxon>
        <taxon>Chlorobiaceae</taxon>
        <taxon>Chlorobium/Pelodictyon group</taxon>
        <taxon>Chlorobium</taxon>
    </lineage>
</organism>
<evidence type="ECO:0008006" key="3">
    <source>
        <dbReference type="Google" id="ProtNLM"/>
    </source>
</evidence>
<gene>
    <name evidence="1" type="ordered locus">Clim_1601</name>
</gene>
<evidence type="ECO:0000313" key="2">
    <source>
        <dbReference type="Proteomes" id="UP000008841"/>
    </source>
</evidence>
<protein>
    <recommendedName>
        <fullName evidence="3">TIGR02453 family protein</fullName>
    </recommendedName>
</protein>
<proteinExistence type="predicted"/>
<dbReference type="InterPro" id="IPR012808">
    <property type="entry name" value="CHP02453"/>
</dbReference>
<evidence type="ECO:0000313" key="1">
    <source>
        <dbReference type="EMBL" id="ACD90645.1"/>
    </source>
</evidence>
<sequence>MITQSTLSFLRGLKSTNTRAWFEEHRSEYQDAYGEVIGLTAELLREVCAFDPEVAASGLDPKNCIMRIYRDVRFSKDKSPYKTNFFVFVNRGGRRSPFGGYYVHIGPEGESFAGGGVYMPESEALGCLRAEISGHFTEWHSILSAETFRSEFPEGVLPSGLLKRQPKGYESSDPALEYLKYKGYYTQRFFGDAEVTTPEFAGKLAALFRSVQPMVDFLNRSLGG</sequence>
<dbReference type="AlphaFoldDB" id="B3EDM0"/>
<dbReference type="PANTHER" id="PTHR36452:SF1">
    <property type="entry name" value="DUF2461 DOMAIN-CONTAINING PROTEIN"/>
    <property type="match status" value="1"/>
</dbReference>
<reference evidence="1 2" key="1">
    <citation type="submission" date="2008-05" db="EMBL/GenBank/DDBJ databases">
        <title>Complete sequence of Chlorobium limicola DSM 245.</title>
        <authorList>
            <consortium name="US DOE Joint Genome Institute"/>
            <person name="Lucas S."/>
            <person name="Copeland A."/>
            <person name="Lapidus A."/>
            <person name="Glavina del Rio T."/>
            <person name="Dalin E."/>
            <person name="Tice H."/>
            <person name="Bruce D."/>
            <person name="Goodwin L."/>
            <person name="Pitluck S."/>
            <person name="Schmutz J."/>
            <person name="Larimer F."/>
            <person name="Land M."/>
            <person name="Hauser L."/>
            <person name="Kyrpides N."/>
            <person name="Ovchinnikova G."/>
            <person name="Zhao F."/>
            <person name="Li T."/>
            <person name="Liu Z."/>
            <person name="Overmann J."/>
            <person name="Bryant D.A."/>
            <person name="Richardson P."/>
        </authorList>
    </citation>
    <scope>NUCLEOTIDE SEQUENCE [LARGE SCALE GENOMIC DNA]</scope>
    <source>
        <strain evidence="2">DSM 245 / NBRC 103803 / 6330</strain>
    </source>
</reference>
<dbReference type="NCBIfam" id="TIGR02453">
    <property type="entry name" value="TIGR02453 family protein"/>
    <property type="match status" value="1"/>
</dbReference>
<dbReference type="RefSeq" id="WP_012466518.1">
    <property type="nucleotide sequence ID" value="NC_010803.1"/>
</dbReference>